<dbReference type="SUPFAM" id="SSF51161">
    <property type="entry name" value="Trimeric LpxA-like enzymes"/>
    <property type="match status" value="1"/>
</dbReference>
<dbReference type="GO" id="GO:0008878">
    <property type="term" value="F:glucose-1-phosphate adenylyltransferase activity"/>
    <property type="evidence" value="ECO:0007669"/>
    <property type="project" value="UniProtKB-EC"/>
</dbReference>
<comment type="similarity">
    <text evidence="1">Belongs to the bacterial/plant glucose-1-phosphate adenylyltransferase family.</text>
</comment>
<dbReference type="EMBL" id="LQZD01000327">
    <property type="protein sequence ID" value="KXU11788.1"/>
    <property type="molecule type" value="Genomic_DNA"/>
</dbReference>
<keyword evidence="3 11" id="KW-0808">Transferase</keyword>
<dbReference type="Gene3D" id="3.90.550.10">
    <property type="entry name" value="Spore Coat Polysaccharide Biosynthesis Protein SpsA, Chain A"/>
    <property type="match status" value="1"/>
</dbReference>
<evidence type="ECO:0000259" key="10">
    <source>
        <dbReference type="Pfam" id="PF24894"/>
    </source>
</evidence>
<dbReference type="GO" id="GO:0005978">
    <property type="term" value="P:glycogen biosynthetic process"/>
    <property type="evidence" value="ECO:0007669"/>
    <property type="project" value="UniProtKB-KW"/>
</dbReference>
<dbReference type="InterPro" id="IPR029044">
    <property type="entry name" value="Nucleotide-diphossugar_trans"/>
</dbReference>
<keyword evidence="2" id="KW-0321">Glycogen metabolism</keyword>
<evidence type="ECO:0000256" key="5">
    <source>
        <dbReference type="ARBA" id="ARBA00022741"/>
    </source>
</evidence>
<dbReference type="Gene3D" id="2.160.10.10">
    <property type="entry name" value="Hexapeptide repeat proteins"/>
    <property type="match status" value="1"/>
</dbReference>
<evidence type="ECO:0000256" key="2">
    <source>
        <dbReference type="ARBA" id="ARBA00022600"/>
    </source>
</evidence>
<dbReference type="InterPro" id="IPR011004">
    <property type="entry name" value="Trimer_LpxA-like_sf"/>
</dbReference>
<evidence type="ECO:0000256" key="4">
    <source>
        <dbReference type="ARBA" id="ARBA00022695"/>
    </source>
</evidence>
<dbReference type="InterPro" id="IPR005835">
    <property type="entry name" value="NTP_transferase_dom"/>
</dbReference>
<dbReference type="PANTHER" id="PTHR43523">
    <property type="entry name" value="GLUCOSE-1-PHOSPHATE ADENYLYLTRANSFERASE-RELATED"/>
    <property type="match status" value="1"/>
</dbReference>
<dbReference type="SUPFAM" id="SSF53448">
    <property type="entry name" value="Nucleotide-diphospho-sugar transferases"/>
    <property type="match status" value="1"/>
</dbReference>
<evidence type="ECO:0000256" key="3">
    <source>
        <dbReference type="ARBA" id="ARBA00022679"/>
    </source>
</evidence>
<protein>
    <submittedName>
        <fullName evidence="11">Glucose-1-phosphate adenylyltransferase</fullName>
        <ecNumber evidence="11">2.7.7.27</ecNumber>
    </submittedName>
</protein>
<sequence>MDYDDMLQSHKDNNASLTVAVLDVPLKEASRFGIMNTDANNRIVEFEEKPAQPKSTKASMGIYIFDWQRLRNMLVAAEKSNVDMSDFGKNVIPNYLESGESVYAYEFNGYWKDVGTIESLWEANMEYISPENALDSRNRQWKIYSRNLISPPNFLGANAHVEDSLVVDGCFVDGTVKHSILSTGAQVREGAEVVDSVIMSGAIVGQGAKIKRAIIGEGAVISDGVEIDGTEEVQVVGYDEVVGVATDED</sequence>
<feature type="domain" description="Nucleotidyl transferase" evidence="9">
    <location>
        <begin position="1"/>
        <end position="127"/>
    </location>
</feature>
<dbReference type="Proteomes" id="UP000070779">
    <property type="component" value="Unassembled WGS sequence"/>
</dbReference>
<dbReference type="InterPro" id="IPR005836">
    <property type="entry name" value="ADP_Glu_pyroP_CS"/>
</dbReference>
<dbReference type="GO" id="GO:0005524">
    <property type="term" value="F:ATP binding"/>
    <property type="evidence" value="ECO:0007669"/>
    <property type="project" value="UniProtKB-KW"/>
</dbReference>
<dbReference type="CDD" id="cd04651">
    <property type="entry name" value="LbH_G1P_AT_C"/>
    <property type="match status" value="1"/>
</dbReference>
<reference evidence="11 12" key="1">
    <citation type="submission" date="2016-01" db="EMBL/GenBank/DDBJ databases">
        <title>Highly variable Streptococcus oralis are common among viridans streptococci isolated from primates.</title>
        <authorList>
            <person name="Denapaite D."/>
            <person name="Rieger M."/>
            <person name="Koendgen S."/>
            <person name="Brueckner R."/>
            <person name="Ochigava I."/>
            <person name="Kappeler P."/>
            <person name="Maetz-Rensing K."/>
            <person name="Leendertz F."/>
            <person name="Hakenbeck R."/>
        </authorList>
    </citation>
    <scope>NUCLEOTIDE SEQUENCE [LARGE SCALE GENOMIC DNA]</scope>
    <source>
        <strain evidence="11 12">DD22</strain>
    </source>
</reference>
<dbReference type="PATRIC" id="fig|28037.238.peg.1452"/>
<dbReference type="InterPro" id="IPR011831">
    <property type="entry name" value="ADP-Glc_PPase"/>
</dbReference>
<proteinExistence type="inferred from homology"/>
<keyword evidence="6" id="KW-0067">ATP-binding</keyword>
<evidence type="ECO:0000256" key="1">
    <source>
        <dbReference type="ARBA" id="ARBA00010443"/>
    </source>
</evidence>
<dbReference type="PROSITE" id="PS00810">
    <property type="entry name" value="ADP_GLC_PYROPHOSPH_3"/>
    <property type="match status" value="1"/>
</dbReference>
<gene>
    <name evidence="11" type="ORF">SMIDD22_01205</name>
</gene>
<keyword evidence="4 11" id="KW-0548">Nucleotidyltransferase</keyword>
<dbReference type="Pfam" id="PF24894">
    <property type="entry name" value="Hexapep_GlmU"/>
    <property type="match status" value="1"/>
</dbReference>
<evidence type="ECO:0000313" key="12">
    <source>
        <dbReference type="Proteomes" id="UP000070779"/>
    </source>
</evidence>
<accession>A0A139RAN6</accession>
<comment type="caution">
    <text evidence="11">The sequence shown here is derived from an EMBL/GenBank/DDBJ whole genome shotgun (WGS) entry which is preliminary data.</text>
</comment>
<dbReference type="AlphaFoldDB" id="A0A139RAN6"/>
<evidence type="ECO:0000256" key="6">
    <source>
        <dbReference type="ARBA" id="ARBA00022840"/>
    </source>
</evidence>
<evidence type="ECO:0000259" key="9">
    <source>
        <dbReference type="Pfam" id="PF00483"/>
    </source>
</evidence>
<dbReference type="PANTHER" id="PTHR43523:SF2">
    <property type="entry name" value="GLUCOSE-1-PHOSPHATE ADENYLYLTRANSFERASE"/>
    <property type="match status" value="1"/>
</dbReference>
<feature type="domain" description="Glucose-1-phosphate adenylyltransferase/Bifunctional protein GlmU-like C-terminal hexapeptide" evidence="10">
    <location>
        <begin position="157"/>
        <end position="227"/>
    </location>
</feature>
<organism evidence="11 12">
    <name type="scientific">Streptococcus mitis</name>
    <dbReference type="NCBI Taxonomy" id="28037"/>
    <lineage>
        <taxon>Bacteria</taxon>
        <taxon>Bacillati</taxon>
        <taxon>Bacillota</taxon>
        <taxon>Bacilli</taxon>
        <taxon>Lactobacillales</taxon>
        <taxon>Streptococcaceae</taxon>
        <taxon>Streptococcus</taxon>
        <taxon>Streptococcus mitis group</taxon>
    </lineage>
</organism>
<keyword evidence="5" id="KW-0547">Nucleotide-binding</keyword>
<dbReference type="Pfam" id="PF00483">
    <property type="entry name" value="NTP_transferase"/>
    <property type="match status" value="1"/>
</dbReference>
<dbReference type="EC" id="2.7.7.27" evidence="11"/>
<dbReference type="InterPro" id="IPR056818">
    <property type="entry name" value="GlmU/GlgC-like_hexapep"/>
</dbReference>
<name>A0A139RAN6_STRMT</name>
<evidence type="ECO:0000313" key="11">
    <source>
        <dbReference type="EMBL" id="KXU11788.1"/>
    </source>
</evidence>
<keyword evidence="7" id="KW-0320">Glycogen biosynthesis</keyword>
<keyword evidence="8" id="KW-0119">Carbohydrate metabolism</keyword>
<evidence type="ECO:0000256" key="8">
    <source>
        <dbReference type="ARBA" id="ARBA00023277"/>
    </source>
</evidence>
<evidence type="ECO:0000256" key="7">
    <source>
        <dbReference type="ARBA" id="ARBA00023056"/>
    </source>
</evidence>